<keyword evidence="4" id="KW-1185">Reference proteome</keyword>
<reference evidence="4" key="1">
    <citation type="journal article" date="2019" name="Int. J. Syst. Evol. Microbiol.">
        <title>The Global Catalogue of Microorganisms (GCM) 10K type strain sequencing project: providing services to taxonomists for standard genome sequencing and annotation.</title>
        <authorList>
            <consortium name="The Broad Institute Genomics Platform"/>
            <consortium name="The Broad Institute Genome Sequencing Center for Infectious Disease"/>
            <person name="Wu L."/>
            <person name="Ma J."/>
        </authorList>
    </citation>
    <scope>NUCLEOTIDE SEQUENCE [LARGE SCALE GENOMIC DNA]</scope>
    <source>
        <strain evidence="4">NBRC 102520</strain>
    </source>
</reference>
<protein>
    <recommendedName>
        <fullName evidence="2">GH16 domain-containing protein</fullName>
    </recommendedName>
</protein>
<sequence length="445" mass="49924">MHQRLVNFLSAATVILTILPVAPAKSGGWELVFSDEFNGNQLDRNKWATRFIYSNETLDHFNDEIQRYRDSQITLSDGVLDLTAEKKPGANLFDSGLIRSHRTFYYGYYEARVFLPSGKGIWPAFWLEADYDQDGRTWHPPEIDIFEYVINGVEDKPNMLHSNAAGRGDYVFTDPSFQTKFAEMMGKENLNEGWHVAGMAWQPDRVTLFWDGRRIYTKTYQWLRRDGQLGPPAHIDFNFAVGGGWAGRHGIDESAFPQKFRVDYIRVCQFTSSDKGKRQCGPSEMTPDPQEFGYADAPNDMPKPAFLRMDHVGDARANSGAVALPMTGNRLDLTVPIKFPEQYPSERTLRVSLMDEATGAVVTSASQRLDLASITKRPDGTAAVDVSLPALQRPGRFRLDATLIAESVDAKGAKQTQPAPATCSTDMPQPVKARSCQLLRVDVQR</sequence>
<evidence type="ECO:0000259" key="2">
    <source>
        <dbReference type="PROSITE" id="PS51762"/>
    </source>
</evidence>
<dbReference type="InterPro" id="IPR050546">
    <property type="entry name" value="Glycosyl_Hydrlase_16"/>
</dbReference>
<dbReference type="PROSITE" id="PS51762">
    <property type="entry name" value="GH16_2"/>
    <property type="match status" value="1"/>
</dbReference>
<gene>
    <name evidence="3" type="ORF">GCM10007857_77580</name>
</gene>
<dbReference type="SUPFAM" id="SSF49899">
    <property type="entry name" value="Concanavalin A-like lectins/glucanases"/>
    <property type="match status" value="1"/>
</dbReference>
<comment type="caution">
    <text evidence="3">The sequence shown here is derived from an EMBL/GenBank/DDBJ whole genome shotgun (WGS) entry which is preliminary data.</text>
</comment>
<dbReference type="PANTHER" id="PTHR10963:SF55">
    <property type="entry name" value="GLYCOSIDE HYDROLASE FAMILY 16 PROTEIN"/>
    <property type="match status" value="1"/>
</dbReference>
<evidence type="ECO:0000256" key="1">
    <source>
        <dbReference type="ARBA" id="ARBA00006865"/>
    </source>
</evidence>
<dbReference type="InterPro" id="IPR013320">
    <property type="entry name" value="ConA-like_dom_sf"/>
</dbReference>
<proteinExistence type="inferred from homology"/>
<dbReference type="EMBL" id="BSOW01000041">
    <property type="protein sequence ID" value="GLR91042.1"/>
    <property type="molecule type" value="Genomic_DNA"/>
</dbReference>
<comment type="similarity">
    <text evidence="1">Belongs to the glycosyl hydrolase 16 family.</text>
</comment>
<dbReference type="PANTHER" id="PTHR10963">
    <property type="entry name" value="GLYCOSYL HYDROLASE-RELATED"/>
    <property type="match status" value="1"/>
</dbReference>
<dbReference type="Gene3D" id="2.60.120.200">
    <property type="match status" value="1"/>
</dbReference>
<name>A0ABQ6B9H0_9BRAD</name>
<dbReference type="Proteomes" id="UP001156905">
    <property type="component" value="Unassembled WGS sequence"/>
</dbReference>
<organism evidence="3 4">
    <name type="scientific">Bradyrhizobium iriomotense</name>
    <dbReference type="NCBI Taxonomy" id="441950"/>
    <lineage>
        <taxon>Bacteria</taxon>
        <taxon>Pseudomonadati</taxon>
        <taxon>Pseudomonadota</taxon>
        <taxon>Alphaproteobacteria</taxon>
        <taxon>Hyphomicrobiales</taxon>
        <taxon>Nitrobacteraceae</taxon>
        <taxon>Bradyrhizobium</taxon>
    </lineage>
</organism>
<dbReference type="CDD" id="cd08023">
    <property type="entry name" value="GH16_laminarinase_like"/>
    <property type="match status" value="1"/>
</dbReference>
<feature type="domain" description="GH16" evidence="2">
    <location>
        <begin position="14"/>
        <end position="273"/>
    </location>
</feature>
<dbReference type="RefSeq" id="WP_284274162.1">
    <property type="nucleotide sequence ID" value="NZ_BSOW01000041.1"/>
</dbReference>
<evidence type="ECO:0000313" key="3">
    <source>
        <dbReference type="EMBL" id="GLR91042.1"/>
    </source>
</evidence>
<evidence type="ECO:0000313" key="4">
    <source>
        <dbReference type="Proteomes" id="UP001156905"/>
    </source>
</evidence>
<dbReference type="InterPro" id="IPR000757">
    <property type="entry name" value="Beta-glucanase-like"/>
</dbReference>
<dbReference type="Pfam" id="PF00722">
    <property type="entry name" value="Glyco_hydro_16"/>
    <property type="match status" value="1"/>
</dbReference>
<accession>A0ABQ6B9H0</accession>